<gene>
    <name evidence="1" type="ORF">UFOVP322_33</name>
    <name evidence="2" type="ORF">UFOVP771_31</name>
    <name evidence="3" type="ORF">UFOVP850_31</name>
</gene>
<evidence type="ECO:0000313" key="2">
    <source>
        <dbReference type="EMBL" id="CAB4161036.1"/>
    </source>
</evidence>
<evidence type="ECO:0000313" key="3">
    <source>
        <dbReference type="EMBL" id="CAB4166449.1"/>
    </source>
</evidence>
<organism evidence="2">
    <name type="scientific">uncultured Caudovirales phage</name>
    <dbReference type="NCBI Taxonomy" id="2100421"/>
    <lineage>
        <taxon>Viruses</taxon>
        <taxon>Duplodnaviria</taxon>
        <taxon>Heunggongvirae</taxon>
        <taxon>Uroviricota</taxon>
        <taxon>Caudoviricetes</taxon>
        <taxon>Peduoviridae</taxon>
        <taxon>Maltschvirus</taxon>
        <taxon>Maltschvirus maltsch</taxon>
    </lineage>
</organism>
<reference evidence="2" key="1">
    <citation type="submission" date="2020-04" db="EMBL/GenBank/DDBJ databases">
        <authorList>
            <person name="Chiriac C."/>
            <person name="Salcher M."/>
            <person name="Ghai R."/>
            <person name="Kavagutti S V."/>
        </authorList>
    </citation>
    <scope>NUCLEOTIDE SEQUENCE</scope>
</reference>
<name>A0A6J5NTQ0_9CAUD</name>
<evidence type="ECO:0000313" key="1">
    <source>
        <dbReference type="EMBL" id="CAB4137355.1"/>
    </source>
</evidence>
<sequence>MTDTQRKHIQDWIEDVQTTDSYDIGQCQLNWLSSRQEWQLILPNKEILTEDCYNGVGDLLAHIDDADILDYYPTIAQHYEESNECPDIPAELKEAAE</sequence>
<accession>A0A6J5NTQ0</accession>
<dbReference type="EMBL" id="LR796330">
    <property type="protein sequence ID" value="CAB4137355.1"/>
    <property type="molecule type" value="Genomic_DNA"/>
</dbReference>
<protein>
    <submittedName>
        <fullName evidence="2">Uncharacterized protein</fullName>
    </submittedName>
</protein>
<proteinExistence type="predicted"/>
<dbReference type="EMBL" id="LR796701">
    <property type="protein sequence ID" value="CAB4161036.1"/>
    <property type="molecule type" value="Genomic_DNA"/>
</dbReference>
<dbReference type="EMBL" id="LR796796">
    <property type="protein sequence ID" value="CAB4166449.1"/>
    <property type="molecule type" value="Genomic_DNA"/>
</dbReference>